<feature type="non-terminal residue" evidence="1">
    <location>
        <position position="1"/>
    </location>
</feature>
<dbReference type="AlphaFoldDB" id="A0A6V8P1G4"/>
<evidence type="ECO:0000313" key="2">
    <source>
        <dbReference type="EMBL" id="GFP26395.1"/>
    </source>
</evidence>
<organism evidence="1 4">
    <name type="scientific">Candidatus Hakubella thermalkaliphila</name>
    <dbReference type="NCBI Taxonomy" id="2754717"/>
    <lineage>
        <taxon>Bacteria</taxon>
        <taxon>Bacillati</taxon>
        <taxon>Actinomycetota</taxon>
        <taxon>Actinomycetota incertae sedis</taxon>
        <taxon>Candidatus Hakubellales</taxon>
        <taxon>Candidatus Hakubellaceae</taxon>
        <taxon>Candidatus Hakubella</taxon>
    </lineage>
</organism>
<evidence type="ECO:0000313" key="3">
    <source>
        <dbReference type="EMBL" id="GFP26396.1"/>
    </source>
</evidence>
<evidence type="ECO:0000313" key="4">
    <source>
        <dbReference type="Proteomes" id="UP000543224"/>
    </source>
</evidence>
<protein>
    <submittedName>
        <fullName evidence="1">Uncharacterized protein</fullName>
    </submittedName>
</protein>
<proteinExistence type="predicted"/>
<comment type="caution">
    <text evidence="1">The sequence shown here is derived from an EMBL/GenBank/DDBJ whole genome shotgun (WGS) entry which is preliminary data.</text>
</comment>
<reference evidence="1 4" key="1">
    <citation type="journal article" date="2020" name="Front. Microbiol.">
        <title>Single-cell genomics of novel Actinobacteria with the Wood-Ljungdahl pathway discovered in a serpentinizing system.</title>
        <authorList>
            <person name="Merino N."/>
            <person name="Kawai M."/>
            <person name="Boyd E.S."/>
            <person name="Colman D.R."/>
            <person name="McGlynn S.E."/>
            <person name="Nealson K.H."/>
            <person name="Kurokawa K."/>
            <person name="Hongoh Y."/>
        </authorList>
    </citation>
    <scope>NUCLEOTIDE SEQUENCE [LARGE SCALE GENOMIC DNA]</scope>
    <source>
        <strain evidence="1 4">S25</strain>
    </source>
</reference>
<accession>A0A6V8P1G4</accession>
<dbReference type="EMBL" id="BLRX01000577">
    <property type="protein sequence ID" value="GFP26395.1"/>
    <property type="molecule type" value="Genomic_DNA"/>
</dbReference>
<gene>
    <name evidence="1" type="ORF">HKBW3S25_01854</name>
    <name evidence="2" type="ORF">HKBW3S25_01888</name>
    <name evidence="3" type="ORF">HKBW3S25_01889</name>
</gene>
<dbReference type="EMBL" id="BLRX01000553">
    <property type="protein sequence ID" value="GFP26362.1"/>
    <property type="molecule type" value="Genomic_DNA"/>
</dbReference>
<dbReference type="Proteomes" id="UP000543224">
    <property type="component" value="Unassembled WGS sequence"/>
</dbReference>
<name>A0A6V8P1G4_9ACTN</name>
<sequence length="55" mass="6300">RKNVAKESYVDLLGEKTKAIVDQLEKSELPKTEAEISKVFLIILEKELESLLTLR</sequence>
<evidence type="ECO:0000313" key="1">
    <source>
        <dbReference type="EMBL" id="GFP26362.1"/>
    </source>
</evidence>
<dbReference type="EMBL" id="BLRX01000578">
    <property type="protein sequence ID" value="GFP26396.1"/>
    <property type="molecule type" value="Genomic_DNA"/>
</dbReference>